<evidence type="ECO:0000313" key="6">
    <source>
        <dbReference type="Proteomes" id="UP000382436"/>
    </source>
</evidence>
<dbReference type="GO" id="GO:0006310">
    <property type="term" value="P:DNA recombination"/>
    <property type="evidence" value="ECO:0007669"/>
    <property type="project" value="UniProtKB-KW"/>
</dbReference>
<dbReference type="InterPro" id="IPR053876">
    <property type="entry name" value="Phage_int_M"/>
</dbReference>
<dbReference type="SUPFAM" id="SSF56349">
    <property type="entry name" value="DNA breaking-rejoining enzymes"/>
    <property type="match status" value="1"/>
</dbReference>
<evidence type="ECO:0000256" key="2">
    <source>
        <dbReference type="ARBA" id="ARBA00022908"/>
    </source>
</evidence>
<dbReference type="InterPro" id="IPR025166">
    <property type="entry name" value="Integrase_DNA_bind_dom"/>
</dbReference>
<sequence length="406" mass="47457">MLTQKDIANISPKDKKFLVSDSDNLFVLVYPSGKKSFVFDYKDPKTRKLKRITLGQFPQISIKEARDKKNEIKILLKTNESIREKEECDTSFRKIAEQYFLQRNDITKRTLNESIKRMENHCYPIIGDIPISNLKRSDILNVLEKIKLQKKSEVGKKIFTTLDSILTYAVNKEMIENNVMLGIKRKDLVYNKKTRHFATITETSKVKELIENIIYVQCDTNTKMAILLSLLTAQRSFSIRSAAWEDIDLENGLWNIPASKMKMKKAHCIHLSDIAVRLLKEYKQISHHNFLFKSIRTKKKGDALNEILSDNTVRMVFRRMGYSNEDFTPHGFRSMFSTLAHENIQKHQFGSNIIEMCLAHTEKNKVKASYNFAQNLKERKGLMQWYSDYLCEICPKLKDFILLDFL</sequence>
<dbReference type="Pfam" id="PF00589">
    <property type="entry name" value="Phage_integrase"/>
    <property type="match status" value="1"/>
</dbReference>
<comment type="caution">
    <text evidence="5">The sequence shown here is derived from an EMBL/GenBank/DDBJ whole genome shotgun (WGS) entry which is preliminary data.</text>
</comment>
<dbReference type="PANTHER" id="PTHR30629:SF2">
    <property type="entry name" value="PROPHAGE INTEGRASE INTS-RELATED"/>
    <property type="match status" value="1"/>
</dbReference>
<dbReference type="CDD" id="cd00801">
    <property type="entry name" value="INT_P4_C"/>
    <property type="match status" value="1"/>
</dbReference>
<dbReference type="InterPro" id="IPR002104">
    <property type="entry name" value="Integrase_catalytic"/>
</dbReference>
<dbReference type="Gene3D" id="1.10.443.10">
    <property type="entry name" value="Intergrase catalytic core"/>
    <property type="match status" value="1"/>
</dbReference>
<dbReference type="Pfam" id="PF22022">
    <property type="entry name" value="Phage_int_M"/>
    <property type="match status" value="1"/>
</dbReference>
<keyword evidence="4" id="KW-0233">DNA recombination</keyword>
<name>A0A644S9V4_CAMCO</name>
<dbReference type="GO" id="GO:0003677">
    <property type="term" value="F:DNA binding"/>
    <property type="evidence" value="ECO:0007669"/>
    <property type="project" value="UniProtKB-KW"/>
</dbReference>
<evidence type="ECO:0000313" key="5">
    <source>
        <dbReference type="EMBL" id="EAJ9198461.1"/>
    </source>
</evidence>
<accession>A0A644S9V4</accession>
<proteinExistence type="inferred from homology"/>
<dbReference type="Pfam" id="PF13356">
    <property type="entry name" value="Arm-DNA-bind_3"/>
    <property type="match status" value="1"/>
</dbReference>
<dbReference type="AlphaFoldDB" id="A0A644S9V4"/>
<keyword evidence="3" id="KW-0238">DNA-binding</keyword>
<dbReference type="InterPro" id="IPR038488">
    <property type="entry name" value="Integrase_DNA-bd_sf"/>
</dbReference>
<gene>
    <name evidence="5" type="ORF">BZ274_09915</name>
</gene>
<evidence type="ECO:0000256" key="4">
    <source>
        <dbReference type="ARBA" id="ARBA00023172"/>
    </source>
</evidence>
<dbReference type="EMBL" id="AACBVJ010000075">
    <property type="protein sequence ID" value="EAJ9198461.1"/>
    <property type="molecule type" value="Genomic_DNA"/>
</dbReference>
<comment type="similarity">
    <text evidence="1">Belongs to the 'phage' integrase family.</text>
</comment>
<dbReference type="GO" id="GO:0015074">
    <property type="term" value="P:DNA integration"/>
    <property type="evidence" value="ECO:0007669"/>
    <property type="project" value="UniProtKB-KW"/>
</dbReference>
<organism evidence="5 6">
    <name type="scientific">Campylobacter coli</name>
    <dbReference type="NCBI Taxonomy" id="195"/>
    <lineage>
        <taxon>Bacteria</taxon>
        <taxon>Pseudomonadati</taxon>
        <taxon>Campylobacterota</taxon>
        <taxon>Epsilonproteobacteria</taxon>
        <taxon>Campylobacterales</taxon>
        <taxon>Campylobacteraceae</taxon>
        <taxon>Campylobacter</taxon>
    </lineage>
</organism>
<dbReference type="PROSITE" id="PS51898">
    <property type="entry name" value="TYR_RECOMBINASE"/>
    <property type="match status" value="1"/>
</dbReference>
<dbReference type="Proteomes" id="UP000382436">
    <property type="component" value="Unassembled WGS sequence"/>
</dbReference>
<keyword evidence="2" id="KW-0229">DNA integration</keyword>
<protein>
    <submittedName>
        <fullName evidence="5">DUF4102 domain-containing protein</fullName>
    </submittedName>
</protein>
<dbReference type="InterPro" id="IPR013762">
    <property type="entry name" value="Integrase-like_cat_sf"/>
</dbReference>
<dbReference type="Gene3D" id="3.30.160.390">
    <property type="entry name" value="Integrase, DNA-binding domain"/>
    <property type="match status" value="1"/>
</dbReference>
<evidence type="ECO:0000256" key="3">
    <source>
        <dbReference type="ARBA" id="ARBA00023125"/>
    </source>
</evidence>
<dbReference type="Gene3D" id="1.10.150.130">
    <property type="match status" value="1"/>
</dbReference>
<dbReference type="InterPro" id="IPR050808">
    <property type="entry name" value="Phage_Integrase"/>
</dbReference>
<dbReference type="RefSeq" id="WP_072226303.1">
    <property type="nucleotide sequence ID" value="NZ_FBGK01000048.1"/>
</dbReference>
<dbReference type="PANTHER" id="PTHR30629">
    <property type="entry name" value="PROPHAGE INTEGRASE"/>
    <property type="match status" value="1"/>
</dbReference>
<reference evidence="5 6" key="1">
    <citation type="submission" date="2018-05" db="EMBL/GenBank/DDBJ databases">
        <authorList>
            <consortium name="PulseNet: The National Subtyping Network for Foodborne Disease Surveillance"/>
            <person name="Tarr C.L."/>
            <person name="Trees E."/>
            <person name="Katz L.S."/>
            <person name="Carleton-Romer H.A."/>
            <person name="Stroika S."/>
            <person name="Kucerova Z."/>
            <person name="Roache K.F."/>
            <person name="Sabol A.L."/>
            <person name="Besser J."/>
            <person name="Gerner-Smidt P."/>
        </authorList>
    </citation>
    <scope>NUCLEOTIDE SEQUENCE [LARGE SCALE GENOMIC DNA]</scope>
    <source>
        <strain evidence="5 6">PNUSAC001435</strain>
    </source>
</reference>
<evidence type="ECO:0000256" key="1">
    <source>
        <dbReference type="ARBA" id="ARBA00008857"/>
    </source>
</evidence>
<dbReference type="InterPro" id="IPR011010">
    <property type="entry name" value="DNA_brk_join_enz"/>
</dbReference>
<dbReference type="InterPro" id="IPR010998">
    <property type="entry name" value="Integrase_recombinase_N"/>
</dbReference>